<proteinExistence type="predicted"/>
<evidence type="ECO:0008006" key="10">
    <source>
        <dbReference type="Google" id="ProtNLM"/>
    </source>
</evidence>
<dbReference type="InterPro" id="IPR055372">
    <property type="entry name" value="CBM96"/>
</dbReference>
<organism evidence="8 9">
    <name type="scientific">Paenibacillus agaridevorans</name>
    <dbReference type="NCBI Taxonomy" id="171404"/>
    <lineage>
        <taxon>Bacteria</taxon>
        <taxon>Bacillati</taxon>
        <taxon>Bacillota</taxon>
        <taxon>Bacilli</taxon>
        <taxon>Bacillales</taxon>
        <taxon>Paenibacillaceae</taxon>
        <taxon>Paenibacillus</taxon>
    </lineage>
</organism>
<name>A0A2R5EJN2_9BACL</name>
<evidence type="ECO:0000313" key="8">
    <source>
        <dbReference type="EMBL" id="GBG06747.1"/>
    </source>
</evidence>
<dbReference type="SUPFAM" id="SSF48230">
    <property type="entry name" value="Chondroitin AC/alginate lyase"/>
    <property type="match status" value="2"/>
</dbReference>
<dbReference type="InterPro" id="IPR008397">
    <property type="entry name" value="Alginate_lyase_dom"/>
</dbReference>
<evidence type="ECO:0000256" key="4">
    <source>
        <dbReference type="ARBA" id="ARBA00023239"/>
    </source>
</evidence>
<comment type="subcellular location">
    <subcellularLocation>
        <location evidence="1">Secreted</location>
    </subcellularLocation>
</comment>
<feature type="signal peptide" evidence="5">
    <location>
        <begin position="1"/>
        <end position="26"/>
    </location>
</feature>
<dbReference type="Pfam" id="PF05426">
    <property type="entry name" value="Alginate_lyase"/>
    <property type="match status" value="2"/>
</dbReference>
<dbReference type="InterPro" id="IPR036439">
    <property type="entry name" value="Dockerin_dom_sf"/>
</dbReference>
<dbReference type="Proteomes" id="UP000245202">
    <property type="component" value="Unassembled WGS sequence"/>
</dbReference>
<keyword evidence="9" id="KW-1185">Reference proteome</keyword>
<reference evidence="8 9" key="1">
    <citation type="submission" date="2017-08" db="EMBL/GenBank/DDBJ databases">
        <title>Substantial Increase in Enzyme Production by Combined Drug-Resistance Mutations in Paenibacillus agaridevorans.</title>
        <authorList>
            <person name="Tanaka Y."/>
            <person name="Funane K."/>
            <person name="Hosaka T."/>
            <person name="Shiwa Y."/>
            <person name="Fujita N."/>
            <person name="Miyazaki T."/>
            <person name="Yoshikawa H."/>
            <person name="Murakami K."/>
            <person name="Kasahara K."/>
            <person name="Inaoka T."/>
            <person name="Hiraga Y."/>
            <person name="Ochi K."/>
        </authorList>
    </citation>
    <scope>NUCLEOTIDE SEQUENCE [LARGE SCALE GENOMIC DNA]</scope>
    <source>
        <strain evidence="8 9">T-3040</strain>
    </source>
</reference>
<dbReference type="RefSeq" id="WP_108991937.1">
    <property type="nucleotide sequence ID" value="NZ_BDQX01000054.1"/>
</dbReference>
<dbReference type="InterPro" id="IPR008929">
    <property type="entry name" value="Chondroitin_lyas"/>
</dbReference>
<dbReference type="NCBIfam" id="NF033679">
    <property type="entry name" value="DNRLRE_dom"/>
    <property type="match status" value="1"/>
</dbReference>
<accession>A0A2R5EJN2</accession>
<gene>
    <name evidence="8" type="ORF">PAT3040_01282</name>
</gene>
<protein>
    <recommendedName>
        <fullName evidence="10">Alginate lyase domain-containing protein</fullName>
    </recommendedName>
</protein>
<dbReference type="Pfam" id="PF24517">
    <property type="entry name" value="CBM96"/>
    <property type="match status" value="1"/>
</dbReference>
<dbReference type="GO" id="GO:0016829">
    <property type="term" value="F:lyase activity"/>
    <property type="evidence" value="ECO:0007669"/>
    <property type="project" value="UniProtKB-KW"/>
</dbReference>
<keyword evidence="2" id="KW-0964">Secreted</keyword>
<dbReference type="Gene3D" id="1.50.10.100">
    <property type="entry name" value="Chondroitin AC/alginate lyase"/>
    <property type="match status" value="2"/>
</dbReference>
<dbReference type="Gene3D" id="2.60.120.260">
    <property type="entry name" value="Galactose-binding domain-like"/>
    <property type="match status" value="1"/>
</dbReference>
<dbReference type="Pfam" id="PF07554">
    <property type="entry name" value="FIVAR"/>
    <property type="match status" value="2"/>
</dbReference>
<dbReference type="GO" id="GO:0042597">
    <property type="term" value="C:periplasmic space"/>
    <property type="evidence" value="ECO:0007669"/>
    <property type="project" value="InterPro"/>
</dbReference>
<comment type="caution">
    <text evidence="8">The sequence shown here is derived from an EMBL/GenBank/DDBJ whole genome shotgun (WGS) entry which is preliminary data.</text>
</comment>
<evidence type="ECO:0000256" key="1">
    <source>
        <dbReference type="ARBA" id="ARBA00004613"/>
    </source>
</evidence>
<evidence type="ECO:0000256" key="2">
    <source>
        <dbReference type="ARBA" id="ARBA00022525"/>
    </source>
</evidence>
<dbReference type="Gene3D" id="1.20.1270.90">
    <property type="entry name" value="AF1782-like"/>
    <property type="match status" value="2"/>
</dbReference>
<evidence type="ECO:0000313" key="9">
    <source>
        <dbReference type="Proteomes" id="UP000245202"/>
    </source>
</evidence>
<dbReference type="Gene3D" id="1.10.1330.10">
    <property type="entry name" value="Dockerin domain"/>
    <property type="match status" value="1"/>
</dbReference>
<evidence type="ECO:0000256" key="3">
    <source>
        <dbReference type="ARBA" id="ARBA00022729"/>
    </source>
</evidence>
<feature type="domain" description="Alginate lyase" evidence="6">
    <location>
        <begin position="548"/>
        <end position="750"/>
    </location>
</feature>
<evidence type="ECO:0000259" key="6">
    <source>
        <dbReference type="Pfam" id="PF05426"/>
    </source>
</evidence>
<keyword evidence="4" id="KW-0456">Lyase</keyword>
<feature type="domain" description="Alginate lyase" evidence="6">
    <location>
        <begin position="1345"/>
        <end position="1554"/>
    </location>
</feature>
<evidence type="ECO:0000259" key="7">
    <source>
        <dbReference type="Pfam" id="PF24517"/>
    </source>
</evidence>
<feature type="chain" id="PRO_5015303178" description="Alginate lyase domain-containing protein" evidence="5">
    <location>
        <begin position="27"/>
        <end position="1983"/>
    </location>
</feature>
<evidence type="ECO:0000256" key="5">
    <source>
        <dbReference type="SAM" id="SignalP"/>
    </source>
</evidence>
<keyword evidence="3 5" id="KW-0732">Signal</keyword>
<dbReference type="GO" id="GO:0000272">
    <property type="term" value="P:polysaccharide catabolic process"/>
    <property type="evidence" value="ECO:0007669"/>
    <property type="project" value="InterPro"/>
</dbReference>
<dbReference type="EMBL" id="BDQX01000054">
    <property type="protein sequence ID" value="GBG06747.1"/>
    <property type="molecule type" value="Genomic_DNA"/>
</dbReference>
<sequence>MSKHVRQVLALLLCVPILMMPMFGLAPDAAANAAAAAEAAPEVRVVSFAATDEGSAYVDKSSPDSVRKTASTTDNNIQFKMMVGKGRHGYLRFDLSSFDTSLYNIDVMTMELAFRKSHDPNTLTFVESESVWSTDSGVKWTSSNITYNNRPNDIAGSPTAQITFASAGEGNVPAGQPNATVDVTDLFRNALKAGRTEINLHIYTDSSENTAAGSVTQLYIDRPHPSGQIPVVVNVTTGEPVVPLDPEGFVARVEAEDFYRSAGNIYVRDNGDTVPGSMPGDEVVLTGASGNKFVDFSDPVADYKTGSGASNNSIPSGQDQASWKVVVPAAGFYQLAFSYNNPATKTDGYRNVRDERNTRIVINDDEPDFTNTMDPHWAGWMIFNISGYNDSYNPAANTSLTPQSDNGYANVRGNTAWNTNFMNVWLEKGENTVTLGMEAPPGQGVYDGPNLDYFDVVYIGDQMVGEDEIPYLNDDFVFQHPGIAFTLEDLDHIKANKDNADTVYGKGYQELASAAAWFDSNAVNPEPVLDVGPYNSPNIGGTAYTRGGSKALYYALRYYLDGDAAYGRKAKEVLNEWAATLKTLGSGNDVKLRIAIVATDFVNAAEIIRHVYNGDPDVAAADLWQEADMAEFDSFLRLLLTKTYDFYPQANGNWDAILGGFNMAAAVYLEDIDLFNDALKQRYLGTYREGNAVSMGSLPSYIYPSGEQQESSRDQPHARMGITGLATQADIAWNQGVDIYGAYDNRLLSGTVYNAKYAIGEEVASETFISDRNRTQSGIWAVGYEIVGNHYLNEAAGVSNGGETDVIYEAAEKRLRAGTVNNEAGRKANYYGAMMFTDKPYDVSMSLSAGKSALSSVGDEIVLSANVQTDSVIKRVNWHIPQTLKPYVDVEHLGDTSLKLKLREMPEVSGITGVVRATSVKKATVSDTASISIVNDGIDKTALGALIAEADGLIESEYTTDSWAALTAALEQAKAASGDNTTQAAVDQAQAALQAAMNGLAEAPIRIPGPDMGNYYDNSKTASMIFKMKNEAGEYVKVDPVTEKLSLTGSAAEASAFALYVLDYFATVDHAEPEAGATRTAYSIRSLVNNKYLTIQHYFTAEEFLSNTHRYFNILSGAPNGTSTDRTFEVKASANLPNWNERFYIDRYAKSGYYRIWSHLSTMRDDSNFKRFNVTMTDDAMQSSGAAAQNTEYRFYLEEVTGSDLLEVSQRVSGDDAELLWLPINGDTNPAHYNVAGTDAAVVLAGGRMSATLSDLSIGVHEYTVEYNGGGYETSADVSVRIFSHPGILQTAEDLERMKQRVQEKAEPWYSDYQRLLHSVPYDLSSLDFETTVFANVGRGGAPSDSANIGHFEKAGNAAYFNALQWVITGEDKYAANAADILGKWAHALKVIDGRDRILGAGINAYKYASAAEIIRYYNGGYSGYGDADFKALQDMMINVVYPVIQDAAAPMLANGNWDAAAIVSMMAIGVLCDNTEIFDRAMALYQDIHVNGSIFAYVHETGQNMETGRDQAHALLAIGYMAEISLIAFHQQEDLYSLYDNRLAKAFEYTAKYNLFSKELYEEDVPFVAMPNVFGDTSRGYYGAGFDRENNGLNRGELRPVFEQVLALYGKANSGVDLAWTEKAAAAARPQGMVHFDNLNFGTLAYYNDEPLNASGPYFQMRTRWEPLYQRNWSVVGGERVAETLNSYYDMDASGELVTKGMKKDAPFYQLIANDDGTYSIRLVRTNTYLSVKADQAGDYNLIKADAATIGENEKFVLQSSGVGPFFLVSPKYDNRIVYQHAAGSGSNAVLTLRLGTKKLSDIKDIPDITTNERLIFMYNAEDIALSGTDAPGGGETGGALNKEELAAAIAKTQSLLGRAKEGGKVGQYPAAAITALRDAILAAEAVRGGAGSTQAQVNEAVEALNEATASFGAQLITLVPGAGRVTIADLSLMASYYGVGSGDDGWEAIEKADLTGEGAITIANLAAVARLILENWLAEAE</sequence>
<dbReference type="GO" id="GO:0005576">
    <property type="term" value="C:extracellular region"/>
    <property type="evidence" value="ECO:0007669"/>
    <property type="project" value="UniProtKB-SubCell"/>
</dbReference>
<feature type="domain" description="Carbohydrate-binding module family 96" evidence="7">
    <location>
        <begin position="69"/>
        <end position="210"/>
    </location>
</feature>